<dbReference type="PANTHER" id="PTHR44809:SF1">
    <property type="entry name" value="PROTEIN O-MANNOSYL-TRANSFERASE TMTC1"/>
    <property type="match status" value="1"/>
</dbReference>
<dbReference type="PROSITE" id="PS50293">
    <property type="entry name" value="TPR_REGION"/>
    <property type="match status" value="4"/>
</dbReference>
<reference evidence="4" key="1">
    <citation type="journal article" date="2015" name="Nature">
        <title>Complex archaea that bridge the gap between prokaryotes and eukaryotes.</title>
        <authorList>
            <person name="Spang A."/>
            <person name="Saw J.H."/>
            <person name="Jorgensen S.L."/>
            <person name="Zaremba-Niedzwiedzka K."/>
            <person name="Martijn J."/>
            <person name="Lind A.E."/>
            <person name="van Eijk R."/>
            <person name="Schleper C."/>
            <person name="Guy L."/>
            <person name="Ettema T.J."/>
        </authorList>
    </citation>
    <scope>NUCLEOTIDE SEQUENCE</scope>
</reference>
<dbReference type="Pfam" id="PF00515">
    <property type="entry name" value="TPR_1"/>
    <property type="match status" value="1"/>
</dbReference>
<dbReference type="EMBL" id="LAZR01007218">
    <property type="protein sequence ID" value="KKM86660.1"/>
    <property type="molecule type" value="Genomic_DNA"/>
</dbReference>
<dbReference type="Pfam" id="PF13414">
    <property type="entry name" value="TPR_11"/>
    <property type="match status" value="2"/>
</dbReference>
<dbReference type="Gene3D" id="2.60.120.620">
    <property type="entry name" value="q2cbj1_9rhob like domain"/>
    <property type="match status" value="1"/>
</dbReference>
<proteinExistence type="predicted"/>
<dbReference type="PANTHER" id="PTHR44809">
    <property type="match status" value="1"/>
</dbReference>
<gene>
    <name evidence="4" type="ORF">LCGC14_1276750</name>
</gene>
<name>A0A0F9ND08_9ZZZZ</name>
<evidence type="ECO:0000313" key="4">
    <source>
        <dbReference type="EMBL" id="KKM86660.1"/>
    </source>
</evidence>
<dbReference type="Pfam" id="PF13759">
    <property type="entry name" value="2OG-FeII_Oxy_5"/>
    <property type="match status" value="1"/>
</dbReference>
<dbReference type="PROSITE" id="PS50005">
    <property type="entry name" value="TPR"/>
    <property type="match status" value="5"/>
</dbReference>
<dbReference type="InterPro" id="IPR052943">
    <property type="entry name" value="TMTC_O-mannosyl-trnsfr"/>
</dbReference>
<protein>
    <submittedName>
        <fullName evidence="4">Uncharacterized protein</fullName>
    </submittedName>
</protein>
<dbReference type="InterPro" id="IPR013105">
    <property type="entry name" value="TPR_2"/>
</dbReference>
<dbReference type="InterPro" id="IPR019734">
    <property type="entry name" value="TPR_rpt"/>
</dbReference>
<comment type="caution">
    <text evidence="4">The sequence shown here is derived from an EMBL/GenBank/DDBJ whole genome shotgun (WGS) entry which is preliminary data.</text>
</comment>
<dbReference type="AlphaFoldDB" id="A0A0F9ND08"/>
<evidence type="ECO:0000256" key="2">
    <source>
        <dbReference type="ARBA" id="ARBA00022803"/>
    </source>
</evidence>
<evidence type="ECO:0000256" key="1">
    <source>
        <dbReference type="ARBA" id="ARBA00022737"/>
    </source>
</evidence>
<dbReference type="SUPFAM" id="SSF48452">
    <property type="entry name" value="TPR-like"/>
    <property type="match status" value="1"/>
</dbReference>
<accession>A0A0F9ND08</accession>
<dbReference type="InterPro" id="IPR012668">
    <property type="entry name" value="CHP02466"/>
</dbReference>
<dbReference type="Pfam" id="PF07719">
    <property type="entry name" value="TPR_2"/>
    <property type="match status" value="1"/>
</dbReference>
<feature type="region of interest" description="Disordered" evidence="3">
    <location>
        <begin position="467"/>
        <end position="488"/>
    </location>
</feature>
<evidence type="ECO:0000256" key="3">
    <source>
        <dbReference type="SAM" id="MobiDB-lite"/>
    </source>
</evidence>
<dbReference type="SMART" id="SM00028">
    <property type="entry name" value="TPR"/>
    <property type="match status" value="7"/>
</dbReference>
<sequence>MKKSTALTPLSQANIQQIVTALNAGQLKSAESMAKKLLKQYPQAFVLHNLYGNALAGQNKPKEAVEAFRKAIKLDPNIPEMHFNIATLLTSMNRHEEAIQSYKKAVSLKPDMVDAYYNMGIAHQTLRQFDLAATNYQQAISLEPGFYEAMVNLGIVRQEQGELIEAVTAYKHALTIHSDAQIFYNLGTALKNQGKLGEAIEAYNQALVINPNYAEVHSNIGEVLRDQGRYDESVKAYQHALKLDPDLPLANYSLAVYLYDSGDLDSALQHFQRSQYADWQERSLYCLYKTQQFQAFKEGLDALKHSKDNSPFLATLAGHYAENFGTENDYNFCKNPLDFVFHTEIPELKSNPEFLQQLLDDINTCDVEEKSQGRLHNGVQSSGNLFKRPETSFRQLGQYVTEAIERYRDTFAGENCQFVKAFPQDITIASSWYVKMKTGGHLTSHIHEEGWVSGSLYLSLPKNKQDEQEGSIELSTHGDDYPKQHDNFPTKTITPVVGDLVMFPSSCFHRTIPFNSDEERICIAFDLKPI</sequence>
<keyword evidence="2" id="KW-0802">TPR repeat</keyword>
<dbReference type="Gene3D" id="1.25.40.10">
    <property type="entry name" value="Tetratricopeptide repeat domain"/>
    <property type="match status" value="3"/>
</dbReference>
<keyword evidence="1" id="KW-0677">Repeat</keyword>
<dbReference type="InterPro" id="IPR011990">
    <property type="entry name" value="TPR-like_helical_dom_sf"/>
</dbReference>
<feature type="compositionally biased region" description="Basic and acidic residues" evidence="3">
    <location>
        <begin position="476"/>
        <end position="488"/>
    </location>
</feature>
<organism evidence="4">
    <name type="scientific">marine sediment metagenome</name>
    <dbReference type="NCBI Taxonomy" id="412755"/>
    <lineage>
        <taxon>unclassified sequences</taxon>
        <taxon>metagenomes</taxon>
        <taxon>ecological metagenomes</taxon>
    </lineage>
</organism>